<sequence>MEAEALATLRESLQLNTELKKRFDRLGEFADRVEHLRTAKLVNNGQIIALKEQLAHFESRPESLPVRVPRIVPVPRMVHAAPTNEWHHLAQILDDTHNSQKVAVVGRSRAEVLAQLESRLGKAKAAVLAKRLRVYKKLSKGPHSKMLQQTPFFSWGGAYSGQVDRPHLHRNDTTSRMSGALHALQHTGLSPSLAKRAILADPHLHLPMSLSKGRGNDSPQPASTPSNQLELAGRGLAALSGASPRLIAPLLASREGF</sequence>
<proteinExistence type="predicted"/>
<gene>
    <name evidence="2" type="ORF">KFL_007080020</name>
</gene>
<keyword evidence="3" id="KW-1185">Reference proteome</keyword>
<name>A0A1Y1IJR7_KLENI</name>
<accession>A0A1Y1IJR7</accession>
<reference evidence="2 3" key="1">
    <citation type="journal article" date="2014" name="Nat. Commun.">
        <title>Klebsormidium flaccidum genome reveals primary factors for plant terrestrial adaptation.</title>
        <authorList>
            <person name="Hori K."/>
            <person name="Maruyama F."/>
            <person name="Fujisawa T."/>
            <person name="Togashi T."/>
            <person name="Yamamoto N."/>
            <person name="Seo M."/>
            <person name="Sato S."/>
            <person name="Yamada T."/>
            <person name="Mori H."/>
            <person name="Tajima N."/>
            <person name="Moriyama T."/>
            <person name="Ikeuchi M."/>
            <person name="Watanabe M."/>
            <person name="Wada H."/>
            <person name="Kobayashi K."/>
            <person name="Saito M."/>
            <person name="Masuda T."/>
            <person name="Sasaki-Sekimoto Y."/>
            <person name="Mashiguchi K."/>
            <person name="Awai K."/>
            <person name="Shimojima M."/>
            <person name="Masuda S."/>
            <person name="Iwai M."/>
            <person name="Nobusawa T."/>
            <person name="Narise T."/>
            <person name="Kondo S."/>
            <person name="Saito H."/>
            <person name="Sato R."/>
            <person name="Murakawa M."/>
            <person name="Ihara Y."/>
            <person name="Oshima-Yamada Y."/>
            <person name="Ohtaka K."/>
            <person name="Satoh M."/>
            <person name="Sonobe K."/>
            <person name="Ishii M."/>
            <person name="Ohtani R."/>
            <person name="Kanamori-Sato M."/>
            <person name="Honoki R."/>
            <person name="Miyazaki D."/>
            <person name="Mochizuki H."/>
            <person name="Umetsu J."/>
            <person name="Higashi K."/>
            <person name="Shibata D."/>
            <person name="Kamiya Y."/>
            <person name="Sato N."/>
            <person name="Nakamura Y."/>
            <person name="Tabata S."/>
            <person name="Ida S."/>
            <person name="Kurokawa K."/>
            <person name="Ohta H."/>
        </authorList>
    </citation>
    <scope>NUCLEOTIDE SEQUENCE [LARGE SCALE GENOMIC DNA]</scope>
    <source>
        <strain evidence="2 3">NIES-2285</strain>
    </source>
</reference>
<evidence type="ECO:0000256" key="1">
    <source>
        <dbReference type="SAM" id="MobiDB-lite"/>
    </source>
</evidence>
<dbReference type="EMBL" id="DF237657">
    <property type="protein sequence ID" value="GAQ90963.1"/>
    <property type="molecule type" value="Genomic_DNA"/>
</dbReference>
<feature type="region of interest" description="Disordered" evidence="1">
    <location>
        <begin position="206"/>
        <end position="228"/>
    </location>
</feature>
<protein>
    <submittedName>
        <fullName evidence="2">Uncharacterized protein</fullName>
    </submittedName>
</protein>
<evidence type="ECO:0000313" key="2">
    <source>
        <dbReference type="EMBL" id="GAQ90963.1"/>
    </source>
</evidence>
<dbReference type="Proteomes" id="UP000054558">
    <property type="component" value="Unassembled WGS sequence"/>
</dbReference>
<feature type="compositionally biased region" description="Polar residues" evidence="1">
    <location>
        <begin position="217"/>
        <end position="228"/>
    </location>
</feature>
<organism evidence="2 3">
    <name type="scientific">Klebsormidium nitens</name>
    <name type="common">Green alga</name>
    <name type="synonym">Ulothrix nitens</name>
    <dbReference type="NCBI Taxonomy" id="105231"/>
    <lineage>
        <taxon>Eukaryota</taxon>
        <taxon>Viridiplantae</taxon>
        <taxon>Streptophyta</taxon>
        <taxon>Klebsormidiophyceae</taxon>
        <taxon>Klebsormidiales</taxon>
        <taxon>Klebsormidiaceae</taxon>
        <taxon>Klebsormidium</taxon>
    </lineage>
</organism>
<dbReference type="AlphaFoldDB" id="A0A1Y1IJR7"/>
<evidence type="ECO:0000313" key="3">
    <source>
        <dbReference type="Proteomes" id="UP000054558"/>
    </source>
</evidence>